<dbReference type="Pfam" id="PF20159">
    <property type="entry name" value="YidB"/>
    <property type="match status" value="1"/>
</dbReference>
<dbReference type="InterPro" id="IPR045372">
    <property type="entry name" value="YidB"/>
</dbReference>
<dbReference type="Proteomes" id="UP001362100">
    <property type="component" value="Unassembled WGS sequence"/>
</dbReference>
<proteinExistence type="predicted"/>
<organism evidence="1 2">
    <name type="scientific">Pantoea nemavictus</name>
    <dbReference type="NCBI Taxonomy" id="2726955"/>
    <lineage>
        <taxon>Bacteria</taxon>
        <taxon>Pseudomonadati</taxon>
        <taxon>Pseudomonadota</taxon>
        <taxon>Gammaproteobacteria</taxon>
        <taxon>Enterobacterales</taxon>
        <taxon>Erwiniaceae</taxon>
        <taxon>Pantoea</taxon>
    </lineage>
</organism>
<dbReference type="RefSeq" id="WP_180822418.1">
    <property type="nucleotide sequence ID" value="NZ_JACAWY010000001.1"/>
</dbReference>
<protein>
    <submittedName>
        <fullName evidence="1">YidB family protein</fullName>
    </submittedName>
</protein>
<dbReference type="Gene3D" id="1.10.10.690">
    <property type="entry name" value="YidB-like"/>
    <property type="match status" value="1"/>
</dbReference>
<dbReference type="SUPFAM" id="SSF140804">
    <property type="entry name" value="YidB-like"/>
    <property type="match status" value="1"/>
</dbReference>
<gene>
    <name evidence="1" type="ORF">WH298_05710</name>
</gene>
<accession>A0ABU8PQ95</accession>
<dbReference type="EMBL" id="JBBGZW010000001">
    <property type="protein sequence ID" value="MEJ5044707.1"/>
    <property type="molecule type" value="Genomic_DNA"/>
</dbReference>
<evidence type="ECO:0000313" key="1">
    <source>
        <dbReference type="EMBL" id="MEJ5044707.1"/>
    </source>
</evidence>
<name>A0ABU8PQ95_9GAMM</name>
<comment type="caution">
    <text evidence="1">The sequence shown here is derived from an EMBL/GenBank/DDBJ whole genome shotgun (WGS) entry which is preliminary data.</text>
</comment>
<sequence>MGLLDDLVGSLGNGNSASGQGHQLQQLMAIWNWVQEQGGVEVLLQKFQQGGLGQVLNTWIGSGDNQSIGGGDIQNALEPGQLQSLADKLGTDVNGASGTLAALLPQVIDKLSPQGHIDTSSTQDLGAMVDGLFKR</sequence>
<dbReference type="InterPro" id="IPR027405">
    <property type="entry name" value="YidB-like"/>
</dbReference>
<keyword evidence="2" id="KW-1185">Reference proteome</keyword>
<evidence type="ECO:0000313" key="2">
    <source>
        <dbReference type="Proteomes" id="UP001362100"/>
    </source>
</evidence>
<reference evidence="1 2" key="1">
    <citation type="submission" date="2023-12" db="EMBL/GenBank/DDBJ databases">
        <title>Gut-associated functions are favored during microbiome assembly across C. elegans life.</title>
        <authorList>
            <person name="Zimmermann J."/>
        </authorList>
    </citation>
    <scope>NUCLEOTIDE SEQUENCE [LARGE SCALE GENOMIC DNA]</scope>
    <source>
        <strain evidence="1 2">BIGb0393</strain>
    </source>
</reference>